<organism evidence="10 11">
    <name type="scientific">Deinococcus radiophilus</name>
    <dbReference type="NCBI Taxonomy" id="32062"/>
    <lineage>
        <taxon>Bacteria</taxon>
        <taxon>Thermotogati</taxon>
        <taxon>Deinococcota</taxon>
        <taxon>Deinococci</taxon>
        <taxon>Deinococcales</taxon>
        <taxon>Deinococcaceae</taxon>
        <taxon>Deinococcus</taxon>
    </lineage>
</organism>
<dbReference type="AlphaFoldDB" id="A0A431W0H0"/>
<comment type="cofactor">
    <cofactor evidence="2">
        <name>Mg(2+)</name>
        <dbReference type="ChEBI" id="CHEBI:18420"/>
    </cofactor>
</comment>
<evidence type="ECO:0000256" key="4">
    <source>
        <dbReference type="ARBA" id="ARBA00008236"/>
    </source>
</evidence>
<evidence type="ECO:0000256" key="3">
    <source>
        <dbReference type="ARBA" id="ARBA00001947"/>
    </source>
</evidence>
<keyword evidence="6" id="KW-0645">Protease</keyword>
<dbReference type="OrthoDB" id="9803993at2"/>
<evidence type="ECO:0000256" key="7">
    <source>
        <dbReference type="ARBA" id="ARBA00022723"/>
    </source>
</evidence>
<evidence type="ECO:0000313" key="11">
    <source>
        <dbReference type="Proteomes" id="UP000277766"/>
    </source>
</evidence>
<sequence>MSSLIAYDPVKHAELLVDYCLYAQSGERLQLAGSTLALPLMQELHRAVLRRGARPVLNLEYPGQLDEFADLAADDVLDSVHDGDLANITHMDGTLRVKAPENPVEGDPKRRARLVASGARLAAVRSGKKWSLTLYPTEFAAQQANMSLPEFEDFVMRAMFLDRPDPVAAWGEIREMQAGLIERLERADQVRIRNAGTDLTLSVRGRTWANSDGKRNMPSGEVFTGPLEDSAEGYVTFSVPTIYGGQWVRGARLEFRAGRVVDARADEGEDVLLAALDTDEGARRLGELGIGSNFGIQSPTGNILFDEKMGGTVHLALGRSYPETGGTNESGIHWDLITDLRPGAGGGTISLDGEVWQRDGQFV</sequence>
<dbReference type="EMBL" id="RXPE01000006">
    <property type="protein sequence ID" value="RTR28629.1"/>
    <property type="molecule type" value="Genomic_DNA"/>
</dbReference>
<evidence type="ECO:0000256" key="1">
    <source>
        <dbReference type="ARBA" id="ARBA00001941"/>
    </source>
</evidence>
<dbReference type="InterPro" id="IPR052170">
    <property type="entry name" value="M29_Exopeptidase"/>
</dbReference>
<evidence type="ECO:0000313" key="10">
    <source>
        <dbReference type="EMBL" id="RTR28629.1"/>
    </source>
</evidence>
<comment type="cofactor">
    <cofactor evidence="3">
        <name>Zn(2+)</name>
        <dbReference type="ChEBI" id="CHEBI:29105"/>
    </cofactor>
</comment>
<protein>
    <submittedName>
        <fullName evidence="10">Aminopeptidase</fullName>
    </submittedName>
</protein>
<keyword evidence="11" id="KW-1185">Reference proteome</keyword>
<dbReference type="RefSeq" id="WP_126351578.1">
    <property type="nucleotide sequence ID" value="NZ_CP086380.1"/>
</dbReference>
<accession>A0A431W0H0</accession>
<comment type="cofactor">
    <cofactor evidence="1">
        <name>Co(2+)</name>
        <dbReference type="ChEBI" id="CHEBI:48828"/>
    </cofactor>
</comment>
<name>A0A431W0H0_9DEIO</name>
<keyword evidence="7" id="KW-0479">Metal-binding</keyword>
<dbReference type="InterPro" id="IPR000787">
    <property type="entry name" value="Peptidase_M29"/>
</dbReference>
<dbReference type="Gene3D" id="3.40.1830.10">
    <property type="entry name" value="Thermophilic metalloprotease (M29)"/>
    <property type="match status" value="1"/>
</dbReference>
<dbReference type="SUPFAM" id="SSF144052">
    <property type="entry name" value="Thermophilic metalloprotease-like"/>
    <property type="match status" value="1"/>
</dbReference>
<evidence type="ECO:0000256" key="6">
    <source>
        <dbReference type="ARBA" id="ARBA00022670"/>
    </source>
</evidence>
<proteinExistence type="inferred from homology"/>
<dbReference type="GO" id="GO:0008237">
    <property type="term" value="F:metallopeptidase activity"/>
    <property type="evidence" value="ECO:0007669"/>
    <property type="project" value="UniProtKB-KW"/>
</dbReference>
<dbReference type="Proteomes" id="UP000277766">
    <property type="component" value="Unassembled WGS sequence"/>
</dbReference>
<keyword evidence="8" id="KW-0378">Hydrolase</keyword>
<evidence type="ECO:0000256" key="5">
    <source>
        <dbReference type="ARBA" id="ARBA00022438"/>
    </source>
</evidence>
<evidence type="ECO:0000256" key="2">
    <source>
        <dbReference type="ARBA" id="ARBA00001946"/>
    </source>
</evidence>
<evidence type="ECO:0000256" key="8">
    <source>
        <dbReference type="ARBA" id="ARBA00022801"/>
    </source>
</evidence>
<dbReference type="GO" id="GO:0004177">
    <property type="term" value="F:aminopeptidase activity"/>
    <property type="evidence" value="ECO:0007669"/>
    <property type="project" value="UniProtKB-KW"/>
</dbReference>
<comment type="caution">
    <text evidence="10">The sequence shown here is derived from an EMBL/GenBank/DDBJ whole genome shotgun (WGS) entry which is preliminary data.</text>
</comment>
<keyword evidence="9" id="KW-0482">Metalloprotease</keyword>
<dbReference type="Pfam" id="PF02073">
    <property type="entry name" value="Peptidase_M29"/>
    <property type="match status" value="1"/>
</dbReference>
<keyword evidence="5 10" id="KW-0031">Aminopeptidase</keyword>
<dbReference type="GO" id="GO:0046872">
    <property type="term" value="F:metal ion binding"/>
    <property type="evidence" value="ECO:0007669"/>
    <property type="project" value="UniProtKB-KW"/>
</dbReference>
<dbReference type="InterPro" id="IPR035097">
    <property type="entry name" value="M29_N-terminal"/>
</dbReference>
<dbReference type="PANTHER" id="PTHR34448">
    <property type="entry name" value="AMINOPEPTIDASE"/>
    <property type="match status" value="1"/>
</dbReference>
<dbReference type="GO" id="GO:0006508">
    <property type="term" value="P:proteolysis"/>
    <property type="evidence" value="ECO:0007669"/>
    <property type="project" value="UniProtKB-KW"/>
</dbReference>
<dbReference type="PRINTS" id="PR00919">
    <property type="entry name" value="THERMOPTASE"/>
</dbReference>
<evidence type="ECO:0000256" key="9">
    <source>
        <dbReference type="ARBA" id="ARBA00023049"/>
    </source>
</evidence>
<dbReference type="PANTHER" id="PTHR34448:SF1">
    <property type="entry name" value="BLL6088 PROTEIN"/>
    <property type="match status" value="1"/>
</dbReference>
<reference evidence="10 11" key="1">
    <citation type="submission" date="2018-12" db="EMBL/GenBank/DDBJ databases">
        <title>Deinococcus radiophilus ATCC 27603 genome sequencing and assembly.</title>
        <authorList>
            <person name="Maclea K.S."/>
            <person name="Maynard C.R."/>
        </authorList>
    </citation>
    <scope>NUCLEOTIDE SEQUENCE [LARGE SCALE GENOMIC DNA]</scope>
    <source>
        <strain evidence="10 11">ATCC 27603</strain>
    </source>
</reference>
<gene>
    <name evidence="10" type="ORF">EJ104_04550</name>
</gene>
<comment type="similarity">
    <text evidence="4">Belongs to the peptidase M29 family.</text>
</comment>